<dbReference type="InterPro" id="IPR015797">
    <property type="entry name" value="NUDIX_hydrolase-like_dom_sf"/>
</dbReference>
<dbReference type="EMBL" id="PFBV01000005">
    <property type="protein sequence ID" value="PIT88149.1"/>
    <property type="molecule type" value="Genomic_DNA"/>
</dbReference>
<gene>
    <name evidence="1" type="ORF">COU29_04020</name>
</gene>
<dbReference type="SUPFAM" id="SSF55811">
    <property type="entry name" value="Nudix"/>
    <property type="match status" value="1"/>
</dbReference>
<comment type="caution">
    <text evidence="1">The sequence shown here is derived from an EMBL/GenBank/DDBJ whole genome shotgun (WGS) entry which is preliminary data.</text>
</comment>
<dbReference type="GO" id="GO:0016787">
    <property type="term" value="F:hydrolase activity"/>
    <property type="evidence" value="ECO:0007669"/>
    <property type="project" value="UniProtKB-KW"/>
</dbReference>
<reference evidence="2" key="1">
    <citation type="submission" date="2017-09" db="EMBL/GenBank/DDBJ databases">
        <title>Depth-based differentiation of microbial function through sediment-hosted aquifers and enrichment of novel symbionts in the deep terrestrial subsurface.</title>
        <authorList>
            <person name="Probst A.J."/>
            <person name="Ladd B."/>
            <person name="Jarett J.K."/>
            <person name="Geller-Mcgrath D.E."/>
            <person name="Sieber C.M.K."/>
            <person name="Emerson J.B."/>
            <person name="Anantharaman K."/>
            <person name="Thomas B.C."/>
            <person name="Malmstrom R."/>
            <person name="Stieglmeier M."/>
            <person name="Klingl A."/>
            <person name="Woyke T."/>
            <person name="Ryan C.M."/>
            <person name="Banfield J.F."/>
        </authorList>
    </citation>
    <scope>NUCLEOTIDE SEQUENCE [LARGE SCALE GENOMIC DNA]</scope>
</reference>
<protein>
    <submittedName>
        <fullName evidence="1">NUDIX hydrolase</fullName>
    </submittedName>
</protein>
<dbReference type="AlphaFoldDB" id="A0A2M6W5R5"/>
<keyword evidence="1" id="KW-0378">Hydrolase</keyword>
<organism evidence="1 2">
    <name type="scientific">Candidatus Magasanikbacteria bacterium CG10_big_fil_rev_8_21_14_0_10_36_32</name>
    <dbReference type="NCBI Taxonomy" id="1974646"/>
    <lineage>
        <taxon>Bacteria</taxon>
        <taxon>Candidatus Magasanikiibacteriota</taxon>
    </lineage>
</organism>
<proteinExistence type="predicted"/>
<sequence>MNVVDAISILEERVPNPSEGLPDEIFFYISKTTPLVNIDLLIKDENGRTLLSWRNDKNSGQGWHVPGGIIRFKETLEERVNKVAEIEIGQKIDFNPVPIAVNQFINRERSIRSHFVSILYKGFLSSDFIPENRGFTKDDAGYLKWHDFCPDNMIKCQKIYQKYID</sequence>
<dbReference type="Gene3D" id="3.90.79.10">
    <property type="entry name" value="Nucleoside Triphosphate Pyrophosphohydrolase"/>
    <property type="match status" value="1"/>
</dbReference>
<accession>A0A2M6W5R5</accession>
<evidence type="ECO:0000313" key="2">
    <source>
        <dbReference type="Proteomes" id="UP000231426"/>
    </source>
</evidence>
<evidence type="ECO:0000313" key="1">
    <source>
        <dbReference type="EMBL" id="PIT88149.1"/>
    </source>
</evidence>
<name>A0A2M6W5R5_9BACT</name>
<dbReference type="Proteomes" id="UP000231426">
    <property type="component" value="Unassembled WGS sequence"/>
</dbReference>